<dbReference type="HOGENOM" id="CLU_875531_0_0_1"/>
<sequence>MAILAAARRASSLLLLRASCALLRPAASPLTPRSPCSSSFFDSAKIALLKAALDSIDAETGSSASAAALYSLRAAADSLGASTFDDHLVATSTPRSSHPPVPPRRTYEGEQIEIRAYTYNLLYHDNGSIHLNVSVSKSNGSDLLFSCSAYADYITIDSMKMTGQLESHNGFEKLAAIRSYFFKKQKYMVIFWNEVARRKIYPPAGPPPFPSSAEPPPRCSVQRPCRCRRPGGGRPPPCIDAAKTALMKAAMDTVRAEHGSSSASAAALDSLRAAADSLSTATFNVQLLYGIDSAIKSSEHHRLTKFRTCLGSIAFDYY</sequence>
<dbReference type="AlphaFoldDB" id="A0A077RSC7"/>
<gene>
    <name evidence="2" type="ORF">TRAES_3BF037900080CFD_c1</name>
</gene>
<keyword evidence="1" id="KW-0732">Signal</keyword>
<proteinExistence type="predicted"/>
<accession>A0A077RSC7</accession>
<organism evidence="2">
    <name type="scientific">Triticum aestivum</name>
    <name type="common">Wheat</name>
    <dbReference type="NCBI Taxonomy" id="4565"/>
    <lineage>
        <taxon>Eukaryota</taxon>
        <taxon>Viridiplantae</taxon>
        <taxon>Streptophyta</taxon>
        <taxon>Embryophyta</taxon>
        <taxon>Tracheophyta</taxon>
        <taxon>Spermatophyta</taxon>
        <taxon>Magnoliopsida</taxon>
        <taxon>Liliopsida</taxon>
        <taxon>Poales</taxon>
        <taxon>Poaceae</taxon>
        <taxon>BOP clade</taxon>
        <taxon>Pooideae</taxon>
        <taxon>Triticodae</taxon>
        <taxon>Triticeae</taxon>
        <taxon>Triticinae</taxon>
        <taxon>Triticum</taxon>
    </lineage>
</organism>
<evidence type="ECO:0000256" key="1">
    <source>
        <dbReference type="SAM" id="SignalP"/>
    </source>
</evidence>
<dbReference type="EMBL" id="HG670306">
    <property type="protein sequence ID" value="CDM81103.1"/>
    <property type="molecule type" value="Genomic_DNA"/>
</dbReference>
<dbReference type="SUPFAM" id="SSF54529">
    <property type="entry name" value="Mitochondrial glycoprotein MAM33-like"/>
    <property type="match status" value="1"/>
</dbReference>
<protein>
    <submittedName>
        <fullName evidence="2">Uncharacterized protein</fullName>
    </submittedName>
</protein>
<evidence type="ECO:0000313" key="2">
    <source>
        <dbReference type="EMBL" id="CDM81103.1"/>
    </source>
</evidence>
<name>A0A077RSC7_WHEAT</name>
<reference evidence="2" key="1">
    <citation type="journal article" date="2014" name="Science">
        <title>Structural and functional partitioning of bread wheat chromosome 3B.</title>
        <authorList>
            <person name="Choulet F."/>
            <person name="Alberti A."/>
            <person name="Theil S."/>
            <person name="Glover N."/>
            <person name="Barbe V."/>
            <person name="Daron J."/>
            <person name="Pingault L."/>
            <person name="Sourdille P."/>
            <person name="Couloux A."/>
            <person name="Paux E."/>
            <person name="Leroy P."/>
            <person name="Mangenot S."/>
            <person name="Guilhot N."/>
            <person name="Le Gouis J."/>
            <person name="Balfourier F."/>
            <person name="Alaux M."/>
            <person name="Jamilloux V."/>
            <person name="Poulain J."/>
            <person name="Durand C."/>
            <person name="Bellec A."/>
            <person name="Gaspin C."/>
            <person name="Safar J."/>
            <person name="Dolezel J."/>
            <person name="Rogers J."/>
            <person name="Vandepoele K."/>
            <person name="Aury J.M."/>
            <person name="Mayer K."/>
            <person name="Berges H."/>
            <person name="Quesneville H."/>
            <person name="Wincker P."/>
            <person name="Feuillet C."/>
        </authorList>
    </citation>
    <scope>NUCLEOTIDE SEQUENCE</scope>
</reference>
<feature type="chain" id="PRO_5009743655" evidence="1">
    <location>
        <begin position="22"/>
        <end position="318"/>
    </location>
</feature>
<dbReference type="InterPro" id="IPR036561">
    <property type="entry name" value="MAM33_sf"/>
</dbReference>
<feature type="signal peptide" evidence="1">
    <location>
        <begin position="1"/>
        <end position="21"/>
    </location>
</feature>